<proteinExistence type="predicted"/>
<gene>
    <name evidence="4 5" type="primary">LOC120275329</name>
</gene>
<sequence length="305" mass="34307">MGEAKPEEKKEETKDQEMKEEKTEEKNVEANTSPPNPVILFVDLHCVGCAKKIERTILKYRGVEEVEINMVQNQVTVKGIVDPQALCSRIQKKTRRNAKIMSPVPPADQGDTNKPDIVVESQVNGTVPTVELLVNMHCDACAQTLQKKILEIRGVQRVEAELKSGKVIVTGTIEAEKLVDYIHRRTGKIAKPITPPKEEVKIEDDKPPEEKKEEKHDEEGMKKEDDTEEKKDEKEPTVAQEQESSAVGDEKKQEGYAEGGNNNTTVVSEEDMVKKAMNWSPFYMIERLPPPQIFSDENPNACCIS</sequence>
<dbReference type="InterPro" id="IPR044258">
    <property type="entry name" value="HIPP09-like"/>
</dbReference>
<feature type="domain" description="HMA" evidence="2">
    <location>
        <begin position="35"/>
        <end position="98"/>
    </location>
</feature>
<dbReference type="PANTHER" id="PTHR47066">
    <property type="entry name" value="HEAVY METAL-ASSOCIATED ISOPRENYLATED PLANT PROTEIN 9"/>
    <property type="match status" value="1"/>
</dbReference>
<name>A0AB40CD33_DIOCR</name>
<dbReference type="SUPFAM" id="SSF55008">
    <property type="entry name" value="HMA, heavy metal-associated domain"/>
    <property type="match status" value="2"/>
</dbReference>
<evidence type="ECO:0000313" key="5">
    <source>
        <dbReference type="RefSeq" id="XP_039137798.1"/>
    </source>
</evidence>
<evidence type="ECO:0000259" key="2">
    <source>
        <dbReference type="PROSITE" id="PS50846"/>
    </source>
</evidence>
<evidence type="ECO:0000313" key="3">
    <source>
        <dbReference type="Proteomes" id="UP001515500"/>
    </source>
</evidence>
<reference evidence="4 5" key="1">
    <citation type="submission" date="2025-04" db="UniProtKB">
        <authorList>
            <consortium name="RefSeq"/>
        </authorList>
    </citation>
    <scope>IDENTIFICATION</scope>
</reference>
<feature type="compositionally biased region" description="Basic and acidic residues" evidence="1">
    <location>
        <begin position="1"/>
        <end position="28"/>
    </location>
</feature>
<feature type="region of interest" description="Disordered" evidence="1">
    <location>
        <begin position="190"/>
        <end position="269"/>
    </location>
</feature>
<feature type="compositionally biased region" description="Basic and acidic residues" evidence="1">
    <location>
        <begin position="196"/>
        <end position="236"/>
    </location>
</feature>
<dbReference type="InterPro" id="IPR006121">
    <property type="entry name" value="HMA_dom"/>
</dbReference>
<evidence type="ECO:0000313" key="4">
    <source>
        <dbReference type="RefSeq" id="XP_039137797.1"/>
    </source>
</evidence>
<organism evidence="3 4">
    <name type="scientific">Dioscorea cayennensis subsp. rotundata</name>
    <name type="common">White Guinea yam</name>
    <name type="synonym">Dioscorea rotundata</name>
    <dbReference type="NCBI Taxonomy" id="55577"/>
    <lineage>
        <taxon>Eukaryota</taxon>
        <taxon>Viridiplantae</taxon>
        <taxon>Streptophyta</taxon>
        <taxon>Embryophyta</taxon>
        <taxon>Tracheophyta</taxon>
        <taxon>Spermatophyta</taxon>
        <taxon>Magnoliopsida</taxon>
        <taxon>Liliopsida</taxon>
        <taxon>Dioscoreales</taxon>
        <taxon>Dioscoreaceae</taxon>
        <taxon>Dioscorea</taxon>
    </lineage>
</organism>
<evidence type="ECO:0000256" key="1">
    <source>
        <dbReference type="SAM" id="MobiDB-lite"/>
    </source>
</evidence>
<dbReference type="RefSeq" id="XP_039137798.1">
    <property type="nucleotide sequence ID" value="XM_039281864.1"/>
</dbReference>
<dbReference type="PANTHER" id="PTHR47066:SF1">
    <property type="entry name" value="HEAVY METAL-ASSOCIATED ISOPRENYLATED PLANT PROTEIN 9"/>
    <property type="match status" value="1"/>
</dbReference>
<dbReference type="CDD" id="cd00371">
    <property type="entry name" value="HMA"/>
    <property type="match status" value="2"/>
</dbReference>
<dbReference type="Pfam" id="PF00403">
    <property type="entry name" value="HMA"/>
    <property type="match status" value="2"/>
</dbReference>
<protein>
    <submittedName>
        <fullName evidence="4 5">Heavy metal-associated isoprenylated plant protein 9-like</fullName>
    </submittedName>
</protein>
<feature type="region of interest" description="Disordered" evidence="1">
    <location>
        <begin position="1"/>
        <end position="34"/>
    </location>
</feature>
<dbReference type="Gene3D" id="3.30.70.100">
    <property type="match status" value="2"/>
</dbReference>
<dbReference type="RefSeq" id="XP_039137797.1">
    <property type="nucleotide sequence ID" value="XM_039281863.1"/>
</dbReference>
<dbReference type="GO" id="GO:0046872">
    <property type="term" value="F:metal ion binding"/>
    <property type="evidence" value="ECO:0007669"/>
    <property type="project" value="InterPro"/>
</dbReference>
<accession>A0AB40CD33</accession>
<keyword evidence="3" id="KW-1185">Reference proteome</keyword>
<dbReference type="InterPro" id="IPR036163">
    <property type="entry name" value="HMA_dom_sf"/>
</dbReference>
<dbReference type="Proteomes" id="UP001515500">
    <property type="component" value="Chromosome 14"/>
</dbReference>
<dbReference type="GeneID" id="120275329"/>
<feature type="domain" description="HMA" evidence="2">
    <location>
        <begin position="127"/>
        <end position="191"/>
    </location>
</feature>
<dbReference type="AlphaFoldDB" id="A0AB40CD33"/>
<dbReference type="PROSITE" id="PS50846">
    <property type="entry name" value="HMA_2"/>
    <property type="match status" value="2"/>
</dbReference>